<name>A0ABQ5TL04_9BACI</name>
<sequence>MNELNLKVTKDGWKLQLNLNDEEYIQESQMIDENTASAPTLSLDDLLEDGIINEELYELINFLPMSIAMELAEI</sequence>
<evidence type="ECO:0000313" key="2">
    <source>
        <dbReference type="Proteomes" id="UP001275436"/>
    </source>
</evidence>
<evidence type="ECO:0000313" key="1">
    <source>
        <dbReference type="EMBL" id="GLO66274.1"/>
    </source>
</evidence>
<dbReference type="EMBL" id="BSKO01000001">
    <property type="protein sequence ID" value="GLO66274.1"/>
    <property type="molecule type" value="Genomic_DNA"/>
</dbReference>
<dbReference type="RefSeq" id="WP_317958148.1">
    <property type="nucleotide sequence ID" value="NZ_BSKO01000001.1"/>
</dbReference>
<proteinExistence type="predicted"/>
<keyword evidence="2" id="KW-1185">Reference proteome</keyword>
<reference evidence="1 2" key="1">
    <citation type="submission" date="2023-02" db="EMBL/GenBank/DDBJ databases">
        <title>Oceanobacillus kimchii IFOP_LL358 isolated form Alexandrium catenella lab strain.</title>
        <authorList>
            <person name="Gajardo G."/>
            <person name="Ueki S."/>
            <person name="Maruyama F."/>
        </authorList>
    </citation>
    <scope>NUCLEOTIDE SEQUENCE [LARGE SCALE GENOMIC DNA]</scope>
    <source>
        <strain evidence="1 2">IFOP_LL358</strain>
    </source>
</reference>
<accession>A0ABQ5TL04</accession>
<organism evidence="1 2">
    <name type="scientific">Oceanobacillus kimchii</name>
    <dbReference type="NCBI Taxonomy" id="746691"/>
    <lineage>
        <taxon>Bacteria</taxon>
        <taxon>Bacillati</taxon>
        <taxon>Bacillota</taxon>
        <taxon>Bacilli</taxon>
        <taxon>Bacillales</taxon>
        <taxon>Bacillaceae</taxon>
        <taxon>Oceanobacillus</taxon>
    </lineage>
</organism>
<comment type="caution">
    <text evidence="1">The sequence shown here is derived from an EMBL/GenBank/DDBJ whole genome shotgun (WGS) entry which is preliminary data.</text>
</comment>
<protein>
    <submittedName>
        <fullName evidence="1">Uncharacterized protein</fullName>
    </submittedName>
</protein>
<dbReference type="Proteomes" id="UP001275436">
    <property type="component" value="Unassembled WGS sequence"/>
</dbReference>
<gene>
    <name evidence="1" type="ORF">MACH08_20580</name>
</gene>